<organism evidence="4">
    <name type="scientific">bioreactor metagenome</name>
    <dbReference type="NCBI Taxonomy" id="1076179"/>
    <lineage>
        <taxon>unclassified sequences</taxon>
        <taxon>metagenomes</taxon>
        <taxon>ecological metagenomes</taxon>
    </lineage>
</organism>
<accession>A0A645C8W1</accession>
<dbReference type="EMBL" id="VSSQ01024927">
    <property type="protein sequence ID" value="MPM72743.1"/>
    <property type="molecule type" value="Genomic_DNA"/>
</dbReference>
<dbReference type="InterPro" id="IPR016181">
    <property type="entry name" value="Acyl_CoA_acyltransferase"/>
</dbReference>
<dbReference type="AlphaFoldDB" id="A0A645C8W1"/>
<evidence type="ECO:0000256" key="2">
    <source>
        <dbReference type="ARBA" id="ARBA00023315"/>
    </source>
</evidence>
<dbReference type="PANTHER" id="PTHR43072:SF23">
    <property type="entry name" value="UPF0039 PROTEIN C11D3.02C"/>
    <property type="match status" value="1"/>
</dbReference>
<proteinExistence type="predicted"/>
<protein>
    <recommendedName>
        <fullName evidence="3">N-acetyltransferase domain-containing protein</fullName>
    </recommendedName>
</protein>
<gene>
    <name evidence="4" type="ORF">SDC9_119719</name>
</gene>
<dbReference type="PANTHER" id="PTHR43072">
    <property type="entry name" value="N-ACETYLTRANSFERASE"/>
    <property type="match status" value="1"/>
</dbReference>
<name>A0A645C8W1_9ZZZZ</name>
<dbReference type="InterPro" id="IPR000182">
    <property type="entry name" value="GNAT_dom"/>
</dbReference>
<evidence type="ECO:0000313" key="4">
    <source>
        <dbReference type="EMBL" id="MPM72743.1"/>
    </source>
</evidence>
<dbReference type="Pfam" id="PF00583">
    <property type="entry name" value="Acetyltransf_1"/>
    <property type="match status" value="1"/>
</dbReference>
<dbReference type="Gene3D" id="3.40.630.30">
    <property type="match status" value="1"/>
</dbReference>
<sequence>MGRINRCSGCCVYAGVAEVSLYIAEKHRGHGVGKKLLLELVRCSEEDGFWTLQSGNMQDNTASIRLHESCGFRMVGYREKIGCDRFGVWRNTVLMEKRSNRNLLEGVCFCGGACSCDERE</sequence>
<keyword evidence="1" id="KW-0808">Transferase</keyword>
<dbReference type="SUPFAM" id="SSF55729">
    <property type="entry name" value="Acyl-CoA N-acyltransferases (Nat)"/>
    <property type="match status" value="1"/>
</dbReference>
<evidence type="ECO:0000259" key="3">
    <source>
        <dbReference type="PROSITE" id="PS51186"/>
    </source>
</evidence>
<evidence type="ECO:0000256" key="1">
    <source>
        <dbReference type="ARBA" id="ARBA00022679"/>
    </source>
</evidence>
<feature type="domain" description="N-acetyltransferase" evidence="3">
    <location>
        <begin position="1"/>
        <end position="100"/>
    </location>
</feature>
<comment type="caution">
    <text evidence="4">The sequence shown here is derived from an EMBL/GenBank/DDBJ whole genome shotgun (WGS) entry which is preliminary data.</text>
</comment>
<reference evidence="4" key="1">
    <citation type="submission" date="2019-08" db="EMBL/GenBank/DDBJ databases">
        <authorList>
            <person name="Kucharzyk K."/>
            <person name="Murdoch R.W."/>
            <person name="Higgins S."/>
            <person name="Loffler F."/>
        </authorList>
    </citation>
    <scope>NUCLEOTIDE SEQUENCE</scope>
</reference>
<keyword evidence="2" id="KW-0012">Acyltransferase</keyword>
<dbReference type="GO" id="GO:0016747">
    <property type="term" value="F:acyltransferase activity, transferring groups other than amino-acyl groups"/>
    <property type="evidence" value="ECO:0007669"/>
    <property type="project" value="InterPro"/>
</dbReference>
<dbReference type="PROSITE" id="PS51186">
    <property type="entry name" value="GNAT"/>
    <property type="match status" value="1"/>
</dbReference>